<feature type="compositionally biased region" description="Polar residues" evidence="2">
    <location>
        <begin position="537"/>
        <end position="546"/>
    </location>
</feature>
<evidence type="ECO:0000256" key="1">
    <source>
        <dbReference type="ARBA" id="ARBA00023002"/>
    </source>
</evidence>
<feature type="domain" description="Reverse transcriptase" evidence="3">
    <location>
        <begin position="1038"/>
        <end position="1299"/>
    </location>
</feature>
<feature type="region of interest" description="Disordered" evidence="2">
    <location>
        <begin position="1765"/>
        <end position="1831"/>
    </location>
</feature>
<feature type="compositionally biased region" description="Basic residues" evidence="2">
    <location>
        <begin position="681"/>
        <end position="690"/>
    </location>
</feature>
<dbReference type="Pfam" id="PF14529">
    <property type="entry name" value="Exo_endo_phos_2"/>
    <property type="match status" value="1"/>
</dbReference>
<evidence type="ECO:0000313" key="5">
    <source>
        <dbReference type="Proteomes" id="UP000479190"/>
    </source>
</evidence>
<dbReference type="InterPro" id="IPR036691">
    <property type="entry name" value="Endo/exonu/phosph_ase_sf"/>
</dbReference>
<evidence type="ECO:0000313" key="4">
    <source>
        <dbReference type="EMBL" id="CAB0041766.1"/>
    </source>
</evidence>
<feature type="region of interest" description="Disordered" evidence="2">
    <location>
        <begin position="1469"/>
        <end position="1496"/>
    </location>
</feature>
<evidence type="ECO:0000256" key="2">
    <source>
        <dbReference type="SAM" id="MobiDB-lite"/>
    </source>
</evidence>
<feature type="compositionally biased region" description="Low complexity" evidence="2">
    <location>
        <begin position="2131"/>
        <end position="2149"/>
    </location>
</feature>
<feature type="compositionally biased region" description="Pro residues" evidence="2">
    <location>
        <begin position="1792"/>
        <end position="1804"/>
    </location>
</feature>
<dbReference type="SUPFAM" id="SSF56672">
    <property type="entry name" value="DNA/RNA polymerases"/>
    <property type="match status" value="2"/>
</dbReference>
<dbReference type="InterPro" id="IPR036291">
    <property type="entry name" value="NAD(P)-bd_dom_sf"/>
</dbReference>
<dbReference type="Gene3D" id="3.60.10.10">
    <property type="entry name" value="Endonuclease/exonuclease/phosphatase"/>
    <property type="match status" value="1"/>
</dbReference>
<feature type="compositionally biased region" description="Polar residues" evidence="2">
    <location>
        <begin position="1988"/>
        <end position="2010"/>
    </location>
</feature>
<dbReference type="InterPro" id="IPR043502">
    <property type="entry name" value="DNA/RNA_pol_sf"/>
</dbReference>
<feature type="compositionally biased region" description="Basic residues" evidence="2">
    <location>
        <begin position="1483"/>
        <end position="1494"/>
    </location>
</feature>
<sequence length="3009" mass="335248">RACPATAASSGGAYTGRHLGGTQRSSVEDKGALRARPGWHTQLSAQDRCCCARPDIFLRVYTTCLETGVFPSSWKRQRLVLLPKPGKPPDEPSSYRPLCMLDTAGKILERIICDRLEAFTERPGGLSERQYGFRKGRSTIDDIDDVISTAREAIAGKRWYRGTKKYCAVVTLDVRNAFNSARWDNILAALRRLLVPDYLLRIIASYFSARVLDFTTDEGPESYEVTAGVPQGSVLGPILWNVMYDAILRLNFDGDVRIVGFADDIAVVAVAKHLWQIEHNLNAAILQVRGALQSLSLQTADHKTEALLITSRKKVETITITVGDHSIRSSPSIRYLGLHIDAKLKFDHHLRNSQRKGSRCDRCPCEDHAQLWRAQKQPTQAVCSRRRLHTPVRSPRLEHSSTKASLHAAGGVSPPTSLPACKEKDARLPTPAEFASGAQEDMMMRLDELVQGLGKFLSDKSNIHKEIFCYQACLGMAVTALRDSLERQGPSGPPTADKETSTPPIFAGRANGKRAAVSPPALRVVTKRSNGVAAPTQPDTINNNDAGDQDEFVLVESRRNSKRKQLPQQAEAARPNLAHQSSKARPLHRRVHHRPDAIVIKTNGSTSYADILKTLKGEASLQQTVGSSVHNIRRSASGALVLQLKKGVENVSTLGAEIEKGARPRGDCQRSPAHFLDRNQGPRRVRRRGGDRHGTGRTTGRPSLPSRREILAEGVRSVYAPPRLADVEFSALLTNIVEEAQGKRPLIVAGDFNAWSTEWGCRETRLRATTLLDALAPLDAVLLNNTGDTPTFTGPQSSSVVDLTFATDTLTSRVTSWAVSELYTNSDHQAIVFEIEIARTLRTPLRQSGKWNARSLDVEGFCEMMTSTVVPPGPTEEMATKLMAAITCACDASMTRTSGRCRRGPVYWWTDEIAVLRRTCLRSRRLAQTASGQPNEHACRANFASARRLLCAAIKTSKRQCWRQLCESVDDDIWGKPYQTVMSRLRGSRATQPSSPPLVRRIVAALFPHVPDERALPPLPPLQAEENAPEHLSAGVHGVPAIRIFPSCWKRQRLVLLPKPGKPAEEPSSYRPLCMLDTAGKILEKIIRDRLEVITESPEGLSDHQYGFRKGRSTTNAIENVIAVARQAVEGKRWHRGTKKYCAVVTLDLKNAFNSARWNNILTALRRLHTPEYLLRIINSYFSARVLDYSTDDGPESYRVTAGVPQGSVLGPILWNIMYDAILRLRFRGDVRIVSFADDIAVVAVAKHLWQIEYDLNSAVVQTEALLITSRKEMETITITVGDWSISSSPYIRYLGLHIDSRLRFDHHLRTASEKAARVAGALARIMPNTGGPRSSRRKLYAHVVDSILLYGAPIWSGAAETQAYNRQAESVHRRACLRVISGRPHISYDATYVMASVPSLALLADERARIHQRRPVDAKEEERRTTIHPQVASPVGSVDEGPMDAPTHPKHQRVGREGTWRRMEPDIRTSSAGADRRSFHSSWRKPKKARGARKMANQEAGKVLSGLVGRCRALRNFVSILLFFLFDLYLRRAFLQRMTMHDECLLDTHAPQRITVLKLKAKPWITAELRSLMHARDRAYRIYKRRRTAEALAAYRLHRRILKNRLDSAKNDYISHELVTAASPSKYWSVLKRIGVTAKRNPSPLAYDSPTSCKETRDKLLPLVTSPTRISVRRGTFPGKNNELPDLLFRNPTETHPDLEDWDRMMPPVSEPSPPLVTPPILMLLEANEPLVDEIKVQQQLDSTHLTSPNSVRLDLTTLRARLSTSSRETTDSAASPSISHTPTGSAPVAPRNPPEVLTPPTSPDVSAKRPCEPTCLPPTQDPPKFKTRREKIRERNWKRKLARLQQRETDGETQLMSFSFSTTCSVVRRAAASLAYVGEEREKIRLAPGRSDCTCGICLRSSAEYNRESTASLVTFYFNFSWCRIVTRDYCAEIRAQSRRLQPISCEYSRACTSSTVATINSTVATIRSTAATTSQVAATDGQAAAKQQPSSSLAAATSSRPTQQSDSHYQRHHHDHLPTQDKTASDWLTPAAIRYATRTTPQSADRRLHAQLDIDKKAIVNYKFENLLNHYRKFASLTNLVNPQITEMLMLAMQDSFVYFIRLKDRMYECMYKIRLCKRWSAPEDRSSPISHSSAPVSRISSPSSSQFTCSTEHSASLESLSLKRPRDSPPTAFCVKRTYIQLSESVPPVSPCQPGPPSEMSDDSTPPPWVSTLLSRFDRLESSMNGRLASIEASLLEFSRTQHQHTASIEHNTNSIAGLDGRVTAEIATIRSDNDRAFTAMRAEIGRACVQSCAAAAAAPVADHDTCEVRVSGIPLSVDVTSSATAERIVSALELDRLRPHTYYQYANGLRVAVRLSPHRALVMRPAPSLGGDDAAARSMAEASHNAWVIKDRKAKSDFILCISPSELKEIKNCITSHDVWAKLEAMYASKTPARKASLYRRQGKLAITDDLILDVQGRALNVAANPAIIALAPRILEQQQQQKDTELFVARRKARFFGFAPRCSENGVEHRPSKRPSCFPGALTDGAGGQLATASRADCAIYCAAERATAQADYHEPSTSEHDPDKISATKSPGQNLRATKSLQQNLCRIFSNFLMFLRKYRCHFDYYHFYQILNIRKKVTTRLQHALSPLYPWCSLNYTHTSERWNESYYKPRRCKKPEWAYIYISEAGAYPYQLHVFLASYMRFTLTTRLRKRTSYLQNRAAKRCSVSSVSVPQSLCLCFCDTTPAASQQCPTMNHHKIMGKNSFRVAESSESKIMERWQGKVAVVTGASAGIGLAIAKALLKNGMIVIGLSRRLTKMQEEMSGVYGYDKFYARSCNVTDENEVNENFKWIEQNFKTVHILVNNAGLFKTGTIEGISTDDLQVIMNTNVMGVLYCTRAAMKLMRKNDNEGHIVNINSNAGRKVPALNIPMNIYAATKHAVTALQESLVKEIKGDKIRVTNISPGLVNTDIFEVANLGANWSKNSSFKILDPEDVAASVIHAISAPLHVQIWEIILKPLGQLH</sequence>
<feature type="region of interest" description="Disordered" evidence="2">
    <location>
        <begin position="1414"/>
        <end position="1457"/>
    </location>
</feature>
<dbReference type="CDD" id="cd01650">
    <property type="entry name" value="RT_nLTR_like"/>
    <property type="match status" value="2"/>
</dbReference>
<dbReference type="Pfam" id="PF00106">
    <property type="entry name" value="adh_short"/>
    <property type="match status" value="1"/>
</dbReference>
<proteinExistence type="predicted"/>
<dbReference type="PANTHER" id="PTHR19446">
    <property type="entry name" value="REVERSE TRANSCRIPTASES"/>
    <property type="match status" value="1"/>
</dbReference>
<dbReference type="GO" id="GO:0016616">
    <property type="term" value="F:oxidoreductase activity, acting on the CH-OH group of donors, NAD or NADP as acceptor"/>
    <property type="evidence" value="ECO:0007669"/>
    <property type="project" value="UniProtKB-ARBA"/>
</dbReference>
<feature type="compositionally biased region" description="Low complexity" evidence="2">
    <location>
        <begin position="1"/>
        <end position="16"/>
    </location>
</feature>
<feature type="region of interest" description="Disordered" evidence="2">
    <location>
        <begin position="2558"/>
        <end position="2578"/>
    </location>
</feature>
<dbReference type="InterPro" id="IPR000477">
    <property type="entry name" value="RT_dom"/>
</dbReference>
<dbReference type="Gene3D" id="3.40.50.720">
    <property type="entry name" value="NAD(P)-binding Rossmann-like Domain"/>
    <property type="match status" value="1"/>
</dbReference>
<dbReference type="SUPFAM" id="SSF51735">
    <property type="entry name" value="NAD(P)-binding Rossmann-fold domains"/>
    <property type="match status" value="1"/>
</dbReference>
<feature type="region of interest" description="Disordered" evidence="2">
    <location>
        <begin position="485"/>
        <end position="590"/>
    </location>
</feature>
<feature type="compositionally biased region" description="Polar residues" evidence="2">
    <location>
        <begin position="1765"/>
        <end position="1786"/>
    </location>
</feature>
<feature type="region of interest" description="Disordered" evidence="2">
    <location>
        <begin position="2190"/>
        <end position="2211"/>
    </location>
</feature>
<keyword evidence="5" id="KW-1185">Reference proteome</keyword>
<dbReference type="PRINTS" id="PR00080">
    <property type="entry name" value="SDRFAMILY"/>
</dbReference>
<accession>A0A6H5IW88</accession>
<dbReference type="OrthoDB" id="415822at2759"/>
<dbReference type="PRINTS" id="PR00081">
    <property type="entry name" value="GDHRDH"/>
</dbReference>
<dbReference type="InterPro" id="IPR005135">
    <property type="entry name" value="Endo/exonuclease/phosphatase"/>
</dbReference>
<reference evidence="4 5" key="1">
    <citation type="submission" date="2020-02" db="EMBL/GenBank/DDBJ databases">
        <authorList>
            <person name="Ferguson B K."/>
        </authorList>
    </citation>
    <scope>NUCLEOTIDE SEQUENCE [LARGE SCALE GENOMIC DNA]</scope>
</reference>
<keyword evidence="1" id="KW-0560">Oxidoreductase</keyword>
<feature type="region of interest" description="Disordered" evidence="2">
    <location>
        <begin position="1983"/>
        <end position="2025"/>
    </location>
</feature>
<dbReference type="Pfam" id="PF14223">
    <property type="entry name" value="Retrotran_gag_2"/>
    <property type="match status" value="1"/>
</dbReference>
<dbReference type="EMBL" id="CADCXV010001128">
    <property type="protein sequence ID" value="CAB0041766.1"/>
    <property type="molecule type" value="Genomic_DNA"/>
</dbReference>
<gene>
    <name evidence="4" type="ORF">TBRA_LOCUS13422</name>
</gene>
<feature type="region of interest" description="Disordered" evidence="2">
    <location>
        <begin position="1"/>
        <end position="26"/>
    </location>
</feature>
<dbReference type="FunFam" id="3.40.50.720:FF:000047">
    <property type="entry name" value="NADP-dependent L-serine/L-allo-threonine dehydrogenase"/>
    <property type="match status" value="1"/>
</dbReference>
<feature type="region of interest" description="Disordered" evidence="2">
    <location>
        <begin position="2126"/>
        <end position="2153"/>
    </location>
</feature>
<dbReference type="Pfam" id="PF00078">
    <property type="entry name" value="RVT_1"/>
    <property type="match status" value="2"/>
</dbReference>
<dbReference type="GO" id="GO:0071897">
    <property type="term" value="P:DNA biosynthetic process"/>
    <property type="evidence" value="ECO:0007669"/>
    <property type="project" value="UniProtKB-ARBA"/>
</dbReference>
<evidence type="ECO:0000259" key="3">
    <source>
        <dbReference type="PROSITE" id="PS50878"/>
    </source>
</evidence>
<name>A0A6H5IW88_9HYME</name>
<dbReference type="InterPro" id="IPR002347">
    <property type="entry name" value="SDR_fam"/>
</dbReference>
<feature type="compositionally biased region" description="Pro residues" evidence="2">
    <location>
        <begin position="2192"/>
        <end position="2201"/>
    </location>
</feature>
<dbReference type="PROSITE" id="PS50878">
    <property type="entry name" value="RT_POL"/>
    <property type="match status" value="2"/>
</dbReference>
<feature type="non-terminal residue" evidence="4">
    <location>
        <position position="1"/>
    </location>
</feature>
<feature type="region of interest" description="Disordered" evidence="2">
    <location>
        <begin position="662"/>
        <end position="704"/>
    </location>
</feature>
<protein>
    <recommendedName>
        <fullName evidence="3">Reverse transcriptase domain-containing protein</fullName>
    </recommendedName>
</protein>
<feature type="compositionally biased region" description="Basic and acidic residues" evidence="2">
    <location>
        <begin position="1414"/>
        <end position="1426"/>
    </location>
</feature>
<organism evidence="4 5">
    <name type="scientific">Trichogramma brassicae</name>
    <dbReference type="NCBI Taxonomy" id="86971"/>
    <lineage>
        <taxon>Eukaryota</taxon>
        <taxon>Metazoa</taxon>
        <taxon>Ecdysozoa</taxon>
        <taxon>Arthropoda</taxon>
        <taxon>Hexapoda</taxon>
        <taxon>Insecta</taxon>
        <taxon>Pterygota</taxon>
        <taxon>Neoptera</taxon>
        <taxon>Endopterygota</taxon>
        <taxon>Hymenoptera</taxon>
        <taxon>Apocrita</taxon>
        <taxon>Proctotrupomorpha</taxon>
        <taxon>Chalcidoidea</taxon>
        <taxon>Trichogrammatidae</taxon>
        <taxon>Trichogramma</taxon>
    </lineage>
</organism>
<feature type="region of interest" description="Disordered" evidence="2">
    <location>
        <begin position="390"/>
        <end position="417"/>
    </location>
</feature>
<dbReference type="SUPFAM" id="SSF56219">
    <property type="entry name" value="DNase I-like"/>
    <property type="match status" value="1"/>
</dbReference>
<feature type="domain" description="Reverse transcriptase" evidence="3">
    <location>
        <begin position="63"/>
        <end position="340"/>
    </location>
</feature>
<dbReference type="Proteomes" id="UP000479190">
    <property type="component" value="Unassembled WGS sequence"/>
</dbReference>
<feature type="compositionally biased region" description="Basic and acidic residues" evidence="2">
    <location>
        <begin position="2558"/>
        <end position="2573"/>
    </location>
</feature>